<comment type="caution">
    <text evidence="1">The sequence shown here is derived from an EMBL/GenBank/DDBJ whole genome shotgun (WGS) entry which is preliminary data.</text>
</comment>
<name>A0A660SID7_UNCW3</name>
<organism evidence="1 2">
    <name type="scientific">candidate division WOR-3 bacterium</name>
    <dbReference type="NCBI Taxonomy" id="2052148"/>
    <lineage>
        <taxon>Bacteria</taxon>
        <taxon>Bacteria division WOR-3</taxon>
    </lineage>
</organism>
<evidence type="ECO:0000313" key="2">
    <source>
        <dbReference type="Proteomes" id="UP000268469"/>
    </source>
</evidence>
<accession>A0A660SID7</accession>
<proteinExistence type="predicted"/>
<gene>
    <name evidence="1" type="ORF">DRP53_04760</name>
</gene>
<protein>
    <submittedName>
        <fullName evidence="1">Uncharacterized protein</fullName>
    </submittedName>
</protein>
<sequence>MNAEDLKKIQELVERDTSYHFDAYLFVLSALSYTLKRIRERRHVSGRELLEGIRMLGLELYGRFAPEVFHHWGVHNTLDFGKIVFALVDCGILRKREEDTLDEFKDVYDFDQAFIENYEVEIKRS</sequence>
<evidence type="ECO:0000313" key="1">
    <source>
        <dbReference type="EMBL" id="RKX70507.1"/>
    </source>
</evidence>
<dbReference type="EMBL" id="QNBE01000037">
    <property type="protein sequence ID" value="RKX70507.1"/>
    <property type="molecule type" value="Genomic_DNA"/>
</dbReference>
<reference evidence="1 2" key="1">
    <citation type="submission" date="2018-06" db="EMBL/GenBank/DDBJ databases">
        <title>Extensive metabolic versatility and redundancy in microbially diverse, dynamic hydrothermal sediments.</title>
        <authorList>
            <person name="Dombrowski N."/>
            <person name="Teske A."/>
            <person name="Baker B.J."/>
        </authorList>
    </citation>
    <scope>NUCLEOTIDE SEQUENCE [LARGE SCALE GENOMIC DNA]</scope>
    <source>
        <strain evidence="1">B36_G15</strain>
    </source>
</reference>
<dbReference type="InterPro" id="IPR026406">
    <property type="entry name" value="Ver/Plancto_CHP"/>
</dbReference>
<dbReference type="Proteomes" id="UP000268469">
    <property type="component" value="Unassembled WGS sequence"/>
</dbReference>
<dbReference type="AlphaFoldDB" id="A0A660SID7"/>
<dbReference type="NCBIfam" id="TIGR04138">
    <property type="entry name" value="Plancto_Ver_chp"/>
    <property type="match status" value="1"/>
</dbReference>